<sequence>CCSHVTIFHIIQEEFRILFSNGTV</sequence>
<name>A0A139W9J8_TRICA</name>
<organism evidence="1 2">
    <name type="scientific">Tribolium castaneum</name>
    <name type="common">Red flour beetle</name>
    <dbReference type="NCBI Taxonomy" id="7070"/>
    <lineage>
        <taxon>Eukaryota</taxon>
        <taxon>Metazoa</taxon>
        <taxon>Ecdysozoa</taxon>
        <taxon>Arthropoda</taxon>
        <taxon>Hexapoda</taxon>
        <taxon>Insecta</taxon>
        <taxon>Pterygota</taxon>
        <taxon>Neoptera</taxon>
        <taxon>Endopterygota</taxon>
        <taxon>Coleoptera</taxon>
        <taxon>Polyphaga</taxon>
        <taxon>Cucujiformia</taxon>
        <taxon>Tenebrionidae</taxon>
        <taxon>Tenebrionidae incertae sedis</taxon>
        <taxon>Tribolium</taxon>
    </lineage>
</organism>
<dbReference type="EMBL" id="KQ972211">
    <property type="protein sequence ID" value="KYB24595.1"/>
    <property type="molecule type" value="Genomic_DNA"/>
</dbReference>
<dbReference type="InParanoid" id="A0A139W9J8"/>
<accession>A0A139W9J8</accession>
<keyword evidence="2" id="KW-1185">Reference proteome</keyword>
<feature type="non-terminal residue" evidence="1">
    <location>
        <position position="1"/>
    </location>
</feature>
<dbReference type="AlphaFoldDB" id="A0A139W9J8"/>
<reference evidence="1 2" key="2">
    <citation type="journal article" date="2010" name="Nucleic Acids Res.">
        <title>BeetleBase in 2010: revisions to provide comprehensive genomic information for Tribolium castaneum.</title>
        <authorList>
            <person name="Kim H.S."/>
            <person name="Murphy T."/>
            <person name="Xia J."/>
            <person name="Caragea D."/>
            <person name="Park Y."/>
            <person name="Beeman R.W."/>
            <person name="Lorenzen M.D."/>
            <person name="Butcher S."/>
            <person name="Manak J.R."/>
            <person name="Brown S.J."/>
        </authorList>
    </citation>
    <scope>NUCLEOTIDE SEQUENCE [LARGE SCALE GENOMIC DNA]</scope>
    <source>
        <strain evidence="1 2">Georgia GA2</strain>
    </source>
</reference>
<proteinExistence type="predicted"/>
<reference evidence="1 2" key="1">
    <citation type="journal article" date="2008" name="Nature">
        <title>The genome of the model beetle and pest Tribolium castaneum.</title>
        <authorList>
            <consortium name="Tribolium Genome Sequencing Consortium"/>
            <person name="Richards S."/>
            <person name="Gibbs R.A."/>
            <person name="Weinstock G.M."/>
            <person name="Brown S.J."/>
            <person name="Denell R."/>
            <person name="Beeman R.W."/>
            <person name="Gibbs R."/>
            <person name="Beeman R.W."/>
            <person name="Brown S.J."/>
            <person name="Bucher G."/>
            <person name="Friedrich M."/>
            <person name="Grimmelikhuijzen C.J."/>
            <person name="Klingler M."/>
            <person name="Lorenzen M."/>
            <person name="Richards S."/>
            <person name="Roth S."/>
            <person name="Schroder R."/>
            <person name="Tautz D."/>
            <person name="Zdobnov E.M."/>
            <person name="Muzny D."/>
            <person name="Gibbs R.A."/>
            <person name="Weinstock G.M."/>
            <person name="Attaway T."/>
            <person name="Bell S."/>
            <person name="Buhay C.J."/>
            <person name="Chandrabose M.N."/>
            <person name="Chavez D."/>
            <person name="Clerk-Blankenburg K.P."/>
            <person name="Cree A."/>
            <person name="Dao M."/>
            <person name="Davis C."/>
            <person name="Chacko J."/>
            <person name="Dinh H."/>
            <person name="Dugan-Rocha S."/>
            <person name="Fowler G."/>
            <person name="Garner T.T."/>
            <person name="Garnes J."/>
            <person name="Gnirke A."/>
            <person name="Hawes A."/>
            <person name="Hernandez J."/>
            <person name="Hines S."/>
            <person name="Holder M."/>
            <person name="Hume J."/>
            <person name="Jhangiani S.N."/>
            <person name="Joshi V."/>
            <person name="Khan Z.M."/>
            <person name="Jackson L."/>
            <person name="Kovar C."/>
            <person name="Kowis A."/>
            <person name="Lee S."/>
            <person name="Lewis L.R."/>
            <person name="Margolis J."/>
            <person name="Morgan M."/>
            <person name="Nazareth L.V."/>
            <person name="Nguyen N."/>
            <person name="Okwuonu G."/>
            <person name="Parker D."/>
            <person name="Richards S."/>
            <person name="Ruiz S.J."/>
            <person name="Santibanez J."/>
            <person name="Savard J."/>
            <person name="Scherer S.E."/>
            <person name="Schneider B."/>
            <person name="Sodergren E."/>
            <person name="Tautz D."/>
            <person name="Vattahil S."/>
            <person name="Villasana D."/>
            <person name="White C.S."/>
            <person name="Wright R."/>
            <person name="Park Y."/>
            <person name="Beeman R.W."/>
            <person name="Lord J."/>
            <person name="Oppert B."/>
            <person name="Lorenzen M."/>
            <person name="Brown S."/>
            <person name="Wang L."/>
            <person name="Savard J."/>
            <person name="Tautz D."/>
            <person name="Richards S."/>
            <person name="Weinstock G."/>
            <person name="Gibbs R.A."/>
            <person name="Liu Y."/>
            <person name="Worley K."/>
            <person name="Weinstock G."/>
            <person name="Elsik C.G."/>
            <person name="Reese J.T."/>
            <person name="Elhaik E."/>
            <person name="Landan G."/>
            <person name="Graur D."/>
            <person name="Arensburger P."/>
            <person name="Atkinson P."/>
            <person name="Beeman R.W."/>
            <person name="Beidler J."/>
            <person name="Brown S.J."/>
            <person name="Demuth J.P."/>
            <person name="Drury D.W."/>
            <person name="Du Y.Z."/>
            <person name="Fujiwara H."/>
            <person name="Lorenzen M."/>
            <person name="Maselli V."/>
            <person name="Osanai M."/>
            <person name="Park Y."/>
            <person name="Robertson H.M."/>
            <person name="Tu Z."/>
            <person name="Wang J.J."/>
            <person name="Wang S."/>
            <person name="Richards S."/>
            <person name="Song H."/>
            <person name="Zhang L."/>
            <person name="Sodergren E."/>
            <person name="Werner D."/>
            <person name="Stanke M."/>
            <person name="Morgenstern B."/>
            <person name="Solovyev V."/>
            <person name="Kosarev P."/>
            <person name="Brown G."/>
            <person name="Chen H.C."/>
            <person name="Ermolaeva O."/>
            <person name="Hlavina W."/>
            <person name="Kapustin Y."/>
            <person name="Kiryutin B."/>
            <person name="Kitts P."/>
            <person name="Maglott D."/>
            <person name="Pruitt K."/>
            <person name="Sapojnikov V."/>
            <person name="Souvorov A."/>
            <person name="Mackey A.J."/>
            <person name="Waterhouse R.M."/>
            <person name="Wyder S."/>
            <person name="Zdobnov E.M."/>
            <person name="Zdobnov E.M."/>
            <person name="Wyder S."/>
            <person name="Kriventseva E.V."/>
            <person name="Kadowaki T."/>
            <person name="Bork P."/>
            <person name="Aranda M."/>
            <person name="Bao R."/>
            <person name="Beermann A."/>
            <person name="Berns N."/>
            <person name="Bolognesi R."/>
            <person name="Bonneton F."/>
            <person name="Bopp D."/>
            <person name="Brown S.J."/>
            <person name="Bucher G."/>
            <person name="Butts T."/>
            <person name="Chaumot A."/>
            <person name="Denell R.E."/>
            <person name="Ferrier D.E."/>
            <person name="Friedrich M."/>
            <person name="Gordon C.M."/>
            <person name="Jindra M."/>
            <person name="Klingler M."/>
            <person name="Lan Q."/>
            <person name="Lattorff H.M."/>
            <person name="Laudet V."/>
            <person name="von Levetsow C."/>
            <person name="Liu Z."/>
            <person name="Lutz R."/>
            <person name="Lynch J.A."/>
            <person name="da Fonseca R.N."/>
            <person name="Posnien N."/>
            <person name="Reuter R."/>
            <person name="Roth S."/>
            <person name="Savard J."/>
            <person name="Schinko J.B."/>
            <person name="Schmitt C."/>
            <person name="Schoppmeier M."/>
            <person name="Schroder R."/>
            <person name="Shippy T.D."/>
            <person name="Simonnet F."/>
            <person name="Marques-Souza H."/>
            <person name="Tautz D."/>
            <person name="Tomoyasu Y."/>
            <person name="Trauner J."/>
            <person name="Van der Zee M."/>
            <person name="Vervoort M."/>
            <person name="Wittkopp N."/>
            <person name="Wimmer E.A."/>
            <person name="Yang X."/>
            <person name="Jones A.K."/>
            <person name="Sattelle D.B."/>
            <person name="Ebert P.R."/>
            <person name="Nelson D."/>
            <person name="Scott J.G."/>
            <person name="Beeman R.W."/>
            <person name="Muthukrishnan S."/>
            <person name="Kramer K.J."/>
            <person name="Arakane Y."/>
            <person name="Beeman R.W."/>
            <person name="Zhu Q."/>
            <person name="Hogenkamp D."/>
            <person name="Dixit R."/>
            <person name="Oppert B."/>
            <person name="Jiang H."/>
            <person name="Zou Z."/>
            <person name="Marshall J."/>
            <person name="Elpidina E."/>
            <person name="Vinokurov K."/>
            <person name="Oppert C."/>
            <person name="Zou Z."/>
            <person name="Evans J."/>
            <person name="Lu Z."/>
            <person name="Zhao P."/>
            <person name="Sumathipala N."/>
            <person name="Altincicek B."/>
            <person name="Vilcinskas A."/>
            <person name="Williams M."/>
            <person name="Hultmark D."/>
            <person name="Hetru C."/>
            <person name="Jiang H."/>
            <person name="Grimmelikhuijzen C.J."/>
            <person name="Hauser F."/>
            <person name="Cazzamali G."/>
            <person name="Williamson M."/>
            <person name="Park Y."/>
            <person name="Li B."/>
            <person name="Tanaka Y."/>
            <person name="Predel R."/>
            <person name="Neupert S."/>
            <person name="Schachtner J."/>
            <person name="Verleyen P."/>
            <person name="Raible F."/>
            <person name="Bork P."/>
            <person name="Friedrich M."/>
            <person name="Walden K.K."/>
            <person name="Robertson H.M."/>
            <person name="Angeli S."/>
            <person name="Foret S."/>
            <person name="Bucher G."/>
            <person name="Schuetz S."/>
            <person name="Maleszka R."/>
            <person name="Wimmer E.A."/>
            <person name="Beeman R.W."/>
            <person name="Lorenzen M."/>
            <person name="Tomoyasu Y."/>
            <person name="Miller S.C."/>
            <person name="Grossmann D."/>
            <person name="Bucher G."/>
        </authorList>
    </citation>
    <scope>NUCLEOTIDE SEQUENCE [LARGE SCALE GENOMIC DNA]</scope>
    <source>
        <strain evidence="1 2">Georgia GA2</strain>
    </source>
</reference>
<evidence type="ECO:0000313" key="2">
    <source>
        <dbReference type="Proteomes" id="UP000007266"/>
    </source>
</evidence>
<protein>
    <submittedName>
        <fullName evidence="1">Uncharacterized protein</fullName>
    </submittedName>
</protein>
<gene>
    <name evidence="1" type="primary">AUGUSTUS-3.0.2_34973</name>
    <name evidence="1" type="ORF">TcasGA2_TC034973</name>
</gene>
<dbReference type="Proteomes" id="UP000007266">
    <property type="component" value="Unassembled WGS sequence"/>
</dbReference>
<evidence type="ECO:0000313" key="1">
    <source>
        <dbReference type="EMBL" id="KYB24595.1"/>
    </source>
</evidence>